<proteinExistence type="predicted"/>
<dbReference type="AlphaFoldDB" id="A0AAV9CAT9"/>
<dbReference type="EMBL" id="JAUJYO010000020">
    <property type="protein sequence ID" value="KAK1285413.1"/>
    <property type="molecule type" value="Genomic_DNA"/>
</dbReference>
<reference evidence="1" key="2">
    <citation type="submission" date="2023-06" db="EMBL/GenBank/DDBJ databases">
        <authorList>
            <person name="Ma L."/>
            <person name="Liu K.-W."/>
            <person name="Li Z."/>
            <person name="Hsiao Y.-Y."/>
            <person name="Qi Y."/>
            <person name="Fu T."/>
            <person name="Tang G."/>
            <person name="Zhang D."/>
            <person name="Sun W.-H."/>
            <person name="Liu D.-K."/>
            <person name="Li Y."/>
            <person name="Chen G.-Z."/>
            <person name="Liu X.-D."/>
            <person name="Liao X.-Y."/>
            <person name="Jiang Y.-T."/>
            <person name="Yu X."/>
            <person name="Hao Y."/>
            <person name="Huang J."/>
            <person name="Zhao X.-W."/>
            <person name="Ke S."/>
            <person name="Chen Y.-Y."/>
            <person name="Wu W.-L."/>
            <person name="Hsu J.-L."/>
            <person name="Lin Y.-F."/>
            <person name="Huang M.-D."/>
            <person name="Li C.-Y."/>
            <person name="Huang L."/>
            <person name="Wang Z.-W."/>
            <person name="Zhao X."/>
            <person name="Zhong W.-Y."/>
            <person name="Peng D.-H."/>
            <person name="Ahmad S."/>
            <person name="Lan S."/>
            <person name="Zhang J.-S."/>
            <person name="Tsai W.-C."/>
            <person name="Van De Peer Y."/>
            <person name="Liu Z.-J."/>
        </authorList>
    </citation>
    <scope>NUCLEOTIDE SEQUENCE</scope>
    <source>
        <strain evidence="1">CP</strain>
        <tissue evidence="1">Leaves</tissue>
    </source>
</reference>
<reference evidence="1" key="1">
    <citation type="journal article" date="2023" name="Nat. Commun.">
        <title>Diploid and tetraploid genomes of Acorus and the evolution of monocots.</title>
        <authorList>
            <person name="Ma L."/>
            <person name="Liu K.W."/>
            <person name="Li Z."/>
            <person name="Hsiao Y.Y."/>
            <person name="Qi Y."/>
            <person name="Fu T."/>
            <person name="Tang G.D."/>
            <person name="Zhang D."/>
            <person name="Sun W.H."/>
            <person name="Liu D.K."/>
            <person name="Li Y."/>
            <person name="Chen G.Z."/>
            <person name="Liu X.D."/>
            <person name="Liao X.Y."/>
            <person name="Jiang Y.T."/>
            <person name="Yu X."/>
            <person name="Hao Y."/>
            <person name="Huang J."/>
            <person name="Zhao X.W."/>
            <person name="Ke S."/>
            <person name="Chen Y.Y."/>
            <person name="Wu W.L."/>
            <person name="Hsu J.L."/>
            <person name="Lin Y.F."/>
            <person name="Huang M.D."/>
            <person name="Li C.Y."/>
            <person name="Huang L."/>
            <person name="Wang Z.W."/>
            <person name="Zhao X."/>
            <person name="Zhong W.Y."/>
            <person name="Peng D.H."/>
            <person name="Ahmad S."/>
            <person name="Lan S."/>
            <person name="Zhang J.S."/>
            <person name="Tsai W.C."/>
            <person name="Van de Peer Y."/>
            <person name="Liu Z.J."/>
        </authorList>
    </citation>
    <scope>NUCLEOTIDE SEQUENCE</scope>
    <source>
        <strain evidence="1">CP</strain>
    </source>
</reference>
<comment type="caution">
    <text evidence="1">The sequence shown here is derived from an EMBL/GenBank/DDBJ whole genome shotgun (WGS) entry which is preliminary data.</text>
</comment>
<organism evidence="1 2">
    <name type="scientific">Acorus calamus</name>
    <name type="common">Sweet flag</name>
    <dbReference type="NCBI Taxonomy" id="4465"/>
    <lineage>
        <taxon>Eukaryota</taxon>
        <taxon>Viridiplantae</taxon>
        <taxon>Streptophyta</taxon>
        <taxon>Embryophyta</taxon>
        <taxon>Tracheophyta</taxon>
        <taxon>Spermatophyta</taxon>
        <taxon>Magnoliopsida</taxon>
        <taxon>Liliopsida</taxon>
        <taxon>Acoraceae</taxon>
        <taxon>Acorus</taxon>
    </lineage>
</organism>
<evidence type="ECO:0000313" key="1">
    <source>
        <dbReference type="EMBL" id="KAK1285413.1"/>
    </source>
</evidence>
<gene>
    <name evidence="1" type="ORF">QJS10_CPB20g00817</name>
</gene>
<protein>
    <submittedName>
        <fullName evidence="1">Uncharacterized protein</fullName>
    </submittedName>
</protein>
<name>A0AAV9CAT9_ACOCL</name>
<evidence type="ECO:0000313" key="2">
    <source>
        <dbReference type="Proteomes" id="UP001180020"/>
    </source>
</evidence>
<accession>A0AAV9CAT9</accession>
<dbReference type="Proteomes" id="UP001180020">
    <property type="component" value="Unassembled WGS sequence"/>
</dbReference>
<sequence length="107" mass="12019">MGELPSLDEPDGIWGRGISLKSSHGSKQGNASFWVEEDHRLPYSQIAILILWTSHTKEILPNIRNNSGRKRKGKKKIRVPFKTCSVCQATKIGPSSKIQFVLKRMSS</sequence>
<keyword evidence="2" id="KW-1185">Reference proteome</keyword>